<name>A0A2A9CZ73_9MICO</name>
<keyword evidence="2 5" id="KW-0547">Nucleotide-binding</keyword>
<dbReference type="Gene3D" id="3.30.590.20">
    <property type="match status" value="1"/>
</dbReference>
<dbReference type="AlphaFoldDB" id="A0A2A9CZ73"/>
<dbReference type="EMBL" id="PDJD01000001">
    <property type="protein sequence ID" value="PFG18982.1"/>
    <property type="molecule type" value="Genomic_DNA"/>
</dbReference>
<sequence length="389" mass="43143">MAQPHPLTFAESARGTIGLEWELALVDVDSGDLRQVAEPIIEAVAPPGGGEHPNIKQELLLNTVEVVSGINTTVDGAATDLDRAIEEIRGITDPLRVELLCAGTHPTARWRRQKVTNKQRYATLIDRTQWWGRQMLIYGVHVHVGIEDPAKVLPIMRALLTVVPHLQALSASSPFWGGDDTGYASNRALIFQQLPTAGLPFQFETWGQLEQYVGDMMHTGVIDTFDEVRWDIRPSPRLGTIEVRVCDGTTNAMELRALAAMVHCLVEHFSRMLDAGEDLPTMPSWFVQENKWRSARYGMDAIIITDRAANEELVTDSVARWVEDLLPIARDLGCEQDLANLRVVLRLGASYQRQRAVARRNGGELDAVVGSLIREMRAGRPLPNPARGA</sequence>
<dbReference type="InterPro" id="IPR006336">
    <property type="entry name" value="GCS2"/>
</dbReference>
<dbReference type="PANTHER" id="PTHR36510:SF1">
    <property type="entry name" value="GLUTAMATE--CYSTEINE LIGASE 2-RELATED"/>
    <property type="match status" value="1"/>
</dbReference>
<dbReference type="Proteomes" id="UP000224915">
    <property type="component" value="Unassembled WGS sequence"/>
</dbReference>
<dbReference type="InterPro" id="IPR050141">
    <property type="entry name" value="GCL_type2/YbdK_subfam"/>
</dbReference>
<dbReference type="PANTHER" id="PTHR36510">
    <property type="entry name" value="GLUTAMATE--CYSTEINE LIGASE 2-RELATED"/>
    <property type="match status" value="1"/>
</dbReference>
<evidence type="ECO:0000256" key="1">
    <source>
        <dbReference type="ARBA" id="ARBA00022598"/>
    </source>
</evidence>
<dbReference type="SUPFAM" id="SSF55931">
    <property type="entry name" value="Glutamine synthetase/guanido kinase"/>
    <property type="match status" value="1"/>
</dbReference>
<dbReference type="GO" id="GO:0005524">
    <property type="term" value="F:ATP binding"/>
    <property type="evidence" value="ECO:0007669"/>
    <property type="project" value="UniProtKB-KW"/>
</dbReference>
<dbReference type="HAMAP" id="MF_01609">
    <property type="entry name" value="Glu_cys_ligase_2"/>
    <property type="match status" value="1"/>
</dbReference>
<dbReference type="RefSeq" id="WP_098468188.1">
    <property type="nucleotide sequence ID" value="NZ_PDJD01000001.1"/>
</dbReference>
<dbReference type="NCBIfam" id="TIGR02050">
    <property type="entry name" value="gshA_cyan_rel"/>
    <property type="match status" value="1"/>
</dbReference>
<evidence type="ECO:0000256" key="4">
    <source>
        <dbReference type="ARBA" id="ARBA00048819"/>
    </source>
</evidence>
<evidence type="ECO:0000256" key="3">
    <source>
        <dbReference type="ARBA" id="ARBA00022840"/>
    </source>
</evidence>
<dbReference type="GO" id="GO:0042398">
    <property type="term" value="P:modified amino acid biosynthetic process"/>
    <property type="evidence" value="ECO:0007669"/>
    <property type="project" value="InterPro"/>
</dbReference>
<organism evidence="6 7">
    <name type="scientific">Serinibacter salmoneus</name>
    <dbReference type="NCBI Taxonomy" id="556530"/>
    <lineage>
        <taxon>Bacteria</taxon>
        <taxon>Bacillati</taxon>
        <taxon>Actinomycetota</taxon>
        <taxon>Actinomycetes</taxon>
        <taxon>Micrococcales</taxon>
        <taxon>Beutenbergiaceae</taxon>
        <taxon>Serinibacter</taxon>
    </lineage>
</organism>
<comment type="similarity">
    <text evidence="5">Belongs to the glutamate--cysteine ligase type 2 family. YbdK subfamily.</text>
</comment>
<dbReference type="Pfam" id="PF04107">
    <property type="entry name" value="GCS2"/>
    <property type="match status" value="1"/>
</dbReference>
<dbReference type="InterPro" id="IPR011793">
    <property type="entry name" value="YbdK"/>
</dbReference>
<dbReference type="NCBIfam" id="NF010042">
    <property type="entry name" value="PRK13517.1-2"/>
    <property type="match status" value="1"/>
</dbReference>
<dbReference type="GO" id="GO:0004357">
    <property type="term" value="F:glutamate-cysteine ligase activity"/>
    <property type="evidence" value="ECO:0007669"/>
    <property type="project" value="UniProtKB-EC"/>
</dbReference>
<reference evidence="6 7" key="1">
    <citation type="submission" date="2017-10" db="EMBL/GenBank/DDBJ databases">
        <title>Sequencing the genomes of 1000 actinobacteria strains.</title>
        <authorList>
            <person name="Klenk H.-P."/>
        </authorList>
    </citation>
    <scope>NUCLEOTIDE SEQUENCE [LARGE SCALE GENOMIC DNA]</scope>
    <source>
        <strain evidence="6 7">DSM 21801</strain>
    </source>
</reference>
<evidence type="ECO:0000313" key="7">
    <source>
        <dbReference type="Proteomes" id="UP000224915"/>
    </source>
</evidence>
<dbReference type="NCBIfam" id="NF010044">
    <property type="entry name" value="PRK13517.1-4"/>
    <property type="match status" value="1"/>
</dbReference>
<evidence type="ECO:0000256" key="5">
    <source>
        <dbReference type="HAMAP-Rule" id="MF_01609"/>
    </source>
</evidence>
<comment type="catalytic activity">
    <reaction evidence="4 5">
        <text>L-cysteine + L-glutamate + ATP = gamma-L-glutamyl-L-cysteine + ADP + phosphate + H(+)</text>
        <dbReference type="Rhea" id="RHEA:13285"/>
        <dbReference type="ChEBI" id="CHEBI:15378"/>
        <dbReference type="ChEBI" id="CHEBI:29985"/>
        <dbReference type="ChEBI" id="CHEBI:30616"/>
        <dbReference type="ChEBI" id="CHEBI:35235"/>
        <dbReference type="ChEBI" id="CHEBI:43474"/>
        <dbReference type="ChEBI" id="CHEBI:58173"/>
        <dbReference type="ChEBI" id="CHEBI:456216"/>
        <dbReference type="EC" id="6.3.2.2"/>
    </reaction>
</comment>
<dbReference type="NCBIfam" id="NF010043">
    <property type="entry name" value="PRK13517.1-3"/>
    <property type="match status" value="1"/>
</dbReference>
<protein>
    <recommendedName>
        <fullName evidence="5">Putative glutamate--cysteine ligase 2</fullName>
        <ecNumber evidence="5">6.3.2.2</ecNumber>
    </recommendedName>
    <alternativeName>
        <fullName evidence="5">Gamma-glutamylcysteine synthetase 2</fullName>
        <shortName evidence="5">GCS 2</shortName>
        <shortName evidence="5">Gamma-GCS 2</shortName>
    </alternativeName>
</protein>
<accession>A0A2A9CZ73</accession>
<keyword evidence="7" id="KW-1185">Reference proteome</keyword>
<evidence type="ECO:0000313" key="6">
    <source>
        <dbReference type="EMBL" id="PFG18982.1"/>
    </source>
</evidence>
<keyword evidence="1 5" id="KW-0436">Ligase</keyword>
<keyword evidence="3 5" id="KW-0067">ATP-binding</keyword>
<comment type="function">
    <text evidence="5">ATP-dependent carboxylate-amine ligase which exhibits weak glutamate--cysteine ligase activity.</text>
</comment>
<dbReference type="InterPro" id="IPR014746">
    <property type="entry name" value="Gln_synth/guanido_kin_cat_dom"/>
</dbReference>
<evidence type="ECO:0000256" key="2">
    <source>
        <dbReference type="ARBA" id="ARBA00022741"/>
    </source>
</evidence>
<gene>
    <name evidence="6" type="ORF">ATL40_0536</name>
</gene>
<proteinExistence type="inferred from homology"/>
<comment type="caution">
    <text evidence="6">The sequence shown here is derived from an EMBL/GenBank/DDBJ whole genome shotgun (WGS) entry which is preliminary data.</text>
</comment>
<dbReference type="EC" id="6.3.2.2" evidence="5"/>
<dbReference type="OrthoDB" id="9769628at2"/>